<feature type="non-terminal residue" evidence="1">
    <location>
        <position position="1"/>
    </location>
</feature>
<accession>A0ABN7VAL3</accession>
<comment type="caution">
    <text evidence="1">The sequence shown here is derived from an EMBL/GenBank/DDBJ whole genome shotgun (WGS) entry which is preliminary data.</text>
</comment>
<keyword evidence="2" id="KW-1185">Reference proteome</keyword>
<sequence length="328" mass="38025">TQKEEIKENLSPYLQQQLVEVISNSLYRPQSSYAALQKECSQLRLQNKKLIKQNQTLISKNKSLGSQNRHFRQKASHHISAICSLVSKSKKISSDNFKKQVKELFKSNYRHYSPDMIWLTTKLAQVGQVSTRSTHKQVSELTISNLAKNILQTSTFCISADKSTCGQDKNLIICFVYWDREQNYPKAKNISNDSGLKTLYISDPSFCEQFNNFCNASNPELSNYPLLYEFATTKIYYITVHQQQVEGMSNKLDLKTHLNISLDLKESKLRLFETKFSKEDIKNKIVSIRRSNKKEKKEAKVVDFDVQNALIKFDQVFNKIFFRISTDL</sequence>
<reference evidence="1 2" key="1">
    <citation type="submission" date="2021-06" db="EMBL/GenBank/DDBJ databases">
        <authorList>
            <person name="Kallberg Y."/>
            <person name="Tangrot J."/>
            <person name="Rosling A."/>
        </authorList>
    </citation>
    <scope>NUCLEOTIDE SEQUENCE [LARGE SCALE GENOMIC DNA]</scope>
    <source>
        <strain evidence="1 2">120-4 pot B 10/14</strain>
    </source>
</reference>
<protein>
    <submittedName>
        <fullName evidence="1">13146_t:CDS:1</fullName>
    </submittedName>
</protein>
<evidence type="ECO:0000313" key="1">
    <source>
        <dbReference type="EMBL" id="CAG8744791.1"/>
    </source>
</evidence>
<dbReference type="Proteomes" id="UP000789901">
    <property type="component" value="Unassembled WGS sequence"/>
</dbReference>
<name>A0ABN7VAL3_GIGMA</name>
<organism evidence="1 2">
    <name type="scientific">Gigaspora margarita</name>
    <dbReference type="NCBI Taxonomy" id="4874"/>
    <lineage>
        <taxon>Eukaryota</taxon>
        <taxon>Fungi</taxon>
        <taxon>Fungi incertae sedis</taxon>
        <taxon>Mucoromycota</taxon>
        <taxon>Glomeromycotina</taxon>
        <taxon>Glomeromycetes</taxon>
        <taxon>Diversisporales</taxon>
        <taxon>Gigasporaceae</taxon>
        <taxon>Gigaspora</taxon>
    </lineage>
</organism>
<gene>
    <name evidence="1" type="ORF">GMARGA_LOCUS15752</name>
</gene>
<proteinExistence type="predicted"/>
<evidence type="ECO:0000313" key="2">
    <source>
        <dbReference type="Proteomes" id="UP000789901"/>
    </source>
</evidence>
<dbReference type="EMBL" id="CAJVQB010011043">
    <property type="protein sequence ID" value="CAG8744791.1"/>
    <property type="molecule type" value="Genomic_DNA"/>
</dbReference>